<keyword evidence="6" id="KW-0482">Metalloprotease</keyword>
<dbReference type="Pfam" id="PF05649">
    <property type="entry name" value="Peptidase_M13_N"/>
    <property type="match status" value="1"/>
</dbReference>
<organism evidence="9 10">
    <name type="scientific">Aplysia californica</name>
    <name type="common">California sea hare</name>
    <dbReference type="NCBI Taxonomy" id="6500"/>
    <lineage>
        <taxon>Eukaryota</taxon>
        <taxon>Metazoa</taxon>
        <taxon>Spiralia</taxon>
        <taxon>Lophotrochozoa</taxon>
        <taxon>Mollusca</taxon>
        <taxon>Gastropoda</taxon>
        <taxon>Heterobranchia</taxon>
        <taxon>Euthyneura</taxon>
        <taxon>Tectipleura</taxon>
        <taxon>Aplysiida</taxon>
        <taxon>Aplysioidea</taxon>
        <taxon>Aplysiidae</taxon>
        <taxon>Aplysia</taxon>
    </lineage>
</organism>
<evidence type="ECO:0000313" key="9">
    <source>
        <dbReference type="Proteomes" id="UP000694888"/>
    </source>
</evidence>
<keyword evidence="3" id="KW-0479">Metal-binding</keyword>
<reference evidence="10" key="1">
    <citation type="submission" date="2025-08" db="UniProtKB">
        <authorList>
            <consortium name="RefSeq"/>
        </authorList>
    </citation>
    <scope>IDENTIFICATION</scope>
</reference>
<dbReference type="SUPFAM" id="SSF55486">
    <property type="entry name" value="Metalloproteases ('zincins'), catalytic domain"/>
    <property type="match status" value="1"/>
</dbReference>
<proteinExistence type="predicted"/>
<gene>
    <name evidence="10" type="primary">LOC101861636</name>
</gene>
<dbReference type="InterPro" id="IPR000718">
    <property type="entry name" value="Peptidase_M13"/>
</dbReference>
<keyword evidence="4" id="KW-0378">Hydrolase</keyword>
<evidence type="ECO:0000259" key="7">
    <source>
        <dbReference type="Pfam" id="PF01431"/>
    </source>
</evidence>
<evidence type="ECO:0000256" key="1">
    <source>
        <dbReference type="ARBA" id="ARBA00001947"/>
    </source>
</evidence>
<dbReference type="GeneID" id="101861636"/>
<evidence type="ECO:0000259" key="8">
    <source>
        <dbReference type="Pfam" id="PF05649"/>
    </source>
</evidence>
<dbReference type="RefSeq" id="XP_035829151.1">
    <property type="nucleotide sequence ID" value="XM_035973258.1"/>
</dbReference>
<dbReference type="InterPro" id="IPR008753">
    <property type="entry name" value="Peptidase_M13_N"/>
</dbReference>
<evidence type="ECO:0000256" key="4">
    <source>
        <dbReference type="ARBA" id="ARBA00022801"/>
    </source>
</evidence>
<accession>A0ABM1W3A8</accession>
<keyword evidence="9" id="KW-1185">Reference proteome</keyword>
<keyword evidence="2" id="KW-0645">Protease</keyword>
<comment type="cofactor">
    <cofactor evidence="1">
        <name>Zn(2+)</name>
        <dbReference type="ChEBI" id="CHEBI:29105"/>
    </cofactor>
</comment>
<protein>
    <submittedName>
        <fullName evidence="10">Neprilysin-1</fullName>
    </submittedName>
</protein>
<dbReference type="InterPro" id="IPR042089">
    <property type="entry name" value="Peptidase_M13_dom_2"/>
</dbReference>
<dbReference type="InterPro" id="IPR024079">
    <property type="entry name" value="MetalloPept_cat_dom_sf"/>
</dbReference>
<dbReference type="PANTHER" id="PTHR11733:SF241">
    <property type="entry name" value="GH26575P-RELATED"/>
    <property type="match status" value="1"/>
</dbReference>
<dbReference type="Proteomes" id="UP000694888">
    <property type="component" value="Unplaced"/>
</dbReference>
<sequence length="734" mass="84499">MVIELYNYDAGFQTGAIAAQKGAHSLGGVDGSSSQGADGYSDYTVPEGVKLDDICLTQGCVNAASRILTSMDASVAPCDNFYDFACGNWNKMNIIPADRTNHNTFTKLGDDLQAMLKSIIERPKDPKEDIEVTIKAKDLYTSCINETQIDLLGLKPVRSLLAELGGWPVLDKSRDRQYDNQDVIELLVKLRRINSKDMINFWVSEDDKKSDVNIIQLDQPELGLLSLDYYLKDEYSKLALYRKFALDVAVMFGADEKTASRDVDDWVNFEVELAKIMVPEHERRDNEAMYNKMSLGQLADRVPEFDWLQYLQRVFEPVNITITAEEQVVVYGPTFFDNFGPVYTKVDKRVVMNYLIWRNLMRRIPNLPRKYRNIKNDFYKGMYGSSSDPARWFECVSFVNEYMGNALGRLFVEEYFDHTSKETALEMIHKIRNSLYQLLEEAEWMDGPTRIVAKEKASMMAEKIGYPEYILNDTALNEEYSELEIDSEMYFDNIMTRIRNMAMRVLQSLRDKVDKTKWSTTPAIVNAYYSSIKNQILFPAGILQPPFYSKDYPKSLNYGGIGMVIGHEITHGFDDRGRQYDKHGILVQWWDDVVIKRFKERAQCIIDQYSNYTVPEINVNVNGILTQGENIADNGGLKEAYMAYKKYKNEHGHTEKRLPGLLQFNSDQLFFVNFAQVWCGVMRPEQALDRLKTGVHTPGRFRVIGTLQNMESFSETFNCPEGSYMNRKDKCKIW</sequence>
<dbReference type="Gene3D" id="3.40.390.10">
    <property type="entry name" value="Collagenase (Catalytic Domain)"/>
    <property type="match status" value="1"/>
</dbReference>
<dbReference type="InterPro" id="IPR018497">
    <property type="entry name" value="Peptidase_M13_C"/>
</dbReference>
<evidence type="ECO:0000256" key="6">
    <source>
        <dbReference type="ARBA" id="ARBA00023049"/>
    </source>
</evidence>
<name>A0ABM1W3A8_APLCA</name>
<dbReference type="PRINTS" id="PR00786">
    <property type="entry name" value="NEPRILYSIN"/>
</dbReference>
<dbReference type="Gene3D" id="1.10.1380.10">
    <property type="entry name" value="Neutral endopeptidase , domain2"/>
    <property type="match status" value="1"/>
</dbReference>
<feature type="domain" description="Peptidase M13 N-terminal" evidence="8">
    <location>
        <begin position="77"/>
        <end position="467"/>
    </location>
</feature>
<keyword evidence="5" id="KW-0862">Zinc</keyword>
<feature type="domain" description="Peptidase M13 C-terminal" evidence="7">
    <location>
        <begin position="526"/>
        <end position="733"/>
    </location>
</feature>
<dbReference type="PROSITE" id="PS51885">
    <property type="entry name" value="NEPRILYSIN"/>
    <property type="match status" value="1"/>
</dbReference>
<evidence type="ECO:0000313" key="10">
    <source>
        <dbReference type="RefSeq" id="XP_035829151.1"/>
    </source>
</evidence>
<evidence type="ECO:0000256" key="3">
    <source>
        <dbReference type="ARBA" id="ARBA00022723"/>
    </source>
</evidence>
<dbReference type="CDD" id="cd08662">
    <property type="entry name" value="M13"/>
    <property type="match status" value="1"/>
</dbReference>
<evidence type="ECO:0000256" key="2">
    <source>
        <dbReference type="ARBA" id="ARBA00022670"/>
    </source>
</evidence>
<dbReference type="PANTHER" id="PTHR11733">
    <property type="entry name" value="ZINC METALLOPROTEASE FAMILY M13 NEPRILYSIN-RELATED"/>
    <property type="match status" value="1"/>
</dbReference>
<evidence type="ECO:0000256" key="5">
    <source>
        <dbReference type="ARBA" id="ARBA00022833"/>
    </source>
</evidence>
<dbReference type="Pfam" id="PF01431">
    <property type="entry name" value="Peptidase_M13"/>
    <property type="match status" value="1"/>
</dbReference>